<dbReference type="Pfam" id="PF12710">
    <property type="entry name" value="HAD"/>
    <property type="match status" value="1"/>
</dbReference>
<dbReference type="SUPFAM" id="SSF56784">
    <property type="entry name" value="HAD-like"/>
    <property type="match status" value="1"/>
</dbReference>
<proteinExistence type="predicted"/>
<reference evidence="1 2" key="1">
    <citation type="submission" date="2019-03" db="EMBL/GenBank/DDBJ databases">
        <title>Freshwater and sediment microbial communities from various areas in North America, analyzing microbe dynamics in response to fracking.</title>
        <authorList>
            <person name="Lamendella R."/>
        </authorList>
    </citation>
    <scope>NUCLEOTIDE SEQUENCE [LARGE SCALE GENOMIC DNA]</scope>
    <source>
        <strain evidence="1 2">175.2</strain>
    </source>
</reference>
<dbReference type="InterPro" id="IPR023214">
    <property type="entry name" value="HAD_sf"/>
</dbReference>
<dbReference type="InterPro" id="IPR036412">
    <property type="entry name" value="HAD-like_sf"/>
</dbReference>
<dbReference type="AlphaFoldDB" id="A0A4R3NLL0"/>
<dbReference type="EMBL" id="SMAR01000026">
    <property type="protein sequence ID" value="TCT35414.1"/>
    <property type="molecule type" value="Genomic_DNA"/>
</dbReference>
<dbReference type="Gene3D" id="3.40.50.1000">
    <property type="entry name" value="HAD superfamily/HAD-like"/>
    <property type="match status" value="1"/>
</dbReference>
<name>A0A4R3NLL0_9HYPH</name>
<protein>
    <submittedName>
        <fullName evidence="1">Haloacid dehalogenase-like hydrolase</fullName>
    </submittedName>
</protein>
<evidence type="ECO:0000313" key="2">
    <source>
        <dbReference type="Proteomes" id="UP000295097"/>
    </source>
</evidence>
<dbReference type="Proteomes" id="UP000295097">
    <property type="component" value="Unassembled WGS sequence"/>
</dbReference>
<dbReference type="RefSeq" id="WP_207903925.1">
    <property type="nucleotide sequence ID" value="NZ_SMAR01000026.1"/>
</dbReference>
<sequence length="240" mass="27653">MTADTLRRAAMIYDFDGTLSPGAMQQHTFLPQIGYEDTSAFWRYVKKQKKAQDADETLIYLQMMLEKASEKITRKALEEHGARLPFFDGVEEWFHRMDDYARERELALEHYIVSSGNREMIEGCGIRSKFKGIFASGYAYDDDGHATWPAVAVNYTNKTQFIFRINKGISNTWNDEEINRWIPMNERPLPFERMIFIGDGDTDIPSMKMVRVQGGSAIAVFDPAEWPTEKTQQKVGRLIA</sequence>
<gene>
    <name evidence="1" type="ORF">EDC90_102669</name>
</gene>
<keyword evidence="2" id="KW-1185">Reference proteome</keyword>
<accession>A0A4R3NLL0</accession>
<keyword evidence="1" id="KW-0378">Hydrolase</keyword>
<evidence type="ECO:0000313" key="1">
    <source>
        <dbReference type="EMBL" id="TCT35414.1"/>
    </source>
</evidence>
<organism evidence="1 2">
    <name type="scientific">Martelella mediterranea</name>
    <dbReference type="NCBI Taxonomy" id="293089"/>
    <lineage>
        <taxon>Bacteria</taxon>
        <taxon>Pseudomonadati</taxon>
        <taxon>Pseudomonadota</taxon>
        <taxon>Alphaproteobacteria</taxon>
        <taxon>Hyphomicrobiales</taxon>
        <taxon>Aurantimonadaceae</taxon>
        <taxon>Martelella</taxon>
    </lineage>
</organism>
<comment type="caution">
    <text evidence="1">The sequence shown here is derived from an EMBL/GenBank/DDBJ whole genome shotgun (WGS) entry which is preliminary data.</text>
</comment>
<dbReference type="GO" id="GO:0016787">
    <property type="term" value="F:hydrolase activity"/>
    <property type="evidence" value="ECO:0007669"/>
    <property type="project" value="UniProtKB-KW"/>
</dbReference>